<proteinExistence type="predicted"/>
<dbReference type="EMBL" id="CP013264">
    <property type="protein sequence ID" value="ALR19180.1"/>
    <property type="molecule type" value="Genomic_DNA"/>
</dbReference>
<dbReference type="AlphaFoldDB" id="A0A0S3EUT0"/>
<keyword evidence="2" id="KW-1185">Reference proteome</keyword>
<evidence type="ECO:0000313" key="2">
    <source>
        <dbReference type="Proteomes" id="UP000056968"/>
    </source>
</evidence>
<dbReference type="Proteomes" id="UP000056968">
    <property type="component" value="Chromosome"/>
</dbReference>
<name>A0A0S3EUT0_9SPHN</name>
<organism evidence="1 2">
    <name type="scientific">Sphingobium baderi</name>
    <dbReference type="NCBI Taxonomy" id="1332080"/>
    <lineage>
        <taxon>Bacteria</taxon>
        <taxon>Pseudomonadati</taxon>
        <taxon>Pseudomonadota</taxon>
        <taxon>Alphaproteobacteria</taxon>
        <taxon>Sphingomonadales</taxon>
        <taxon>Sphingomonadaceae</taxon>
        <taxon>Sphingobium</taxon>
    </lineage>
</organism>
<dbReference type="STRING" id="1332080.ATN00_01515"/>
<dbReference type="KEGG" id="sbd:ATN00_01515"/>
<gene>
    <name evidence="1" type="ORF">ATN00_01515</name>
</gene>
<accession>A0A0S3EUT0</accession>
<reference evidence="1 2" key="1">
    <citation type="submission" date="2015-11" db="EMBL/GenBank/DDBJ databases">
        <title>A Two-component Flavoprotein Monooxygenase System MeaXY Responsible for para-Hydroxylation of 2-Methyl-6-ethylaniline and 2,6-Diethylaniline in Sphingobium baderi DE-13.</title>
        <authorList>
            <person name="Cheng M."/>
            <person name="Meng Q."/>
            <person name="Yang Y."/>
            <person name="Chu C."/>
            <person name="Yan X."/>
            <person name="He J."/>
            <person name="Li S."/>
        </authorList>
    </citation>
    <scope>NUCLEOTIDE SEQUENCE [LARGE SCALE GENOMIC DNA]</scope>
    <source>
        <strain evidence="1 2">DE-13</strain>
    </source>
</reference>
<evidence type="ECO:0000313" key="1">
    <source>
        <dbReference type="EMBL" id="ALR19180.1"/>
    </source>
</evidence>
<protein>
    <submittedName>
        <fullName evidence="1">Uncharacterized protein</fullName>
    </submittedName>
</protein>
<sequence>MTSAGAQISELIFIFHTLGHGADAQTICQVQHDADDGGVVGIGFKIPEEAAVDLDDVDRKLREVGERSIAGAEIVQRDGNAGGAQSLQIIFHDLARS</sequence>